<dbReference type="GO" id="GO:0004338">
    <property type="term" value="F:glucan exo-1,3-beta-glucosidase activity"/>
    <property type="evidence" value="ECO:0007669"/>
    <property type="project" value="UniProtKB-EC"/>
</dbReference>
<name>A0A8H7T830_9HELO</name>
<evidence type="ECO:0000256" key="6">
    <source>
        <dbReference type="ARBA" id="ARBA00022968"/>
    </source>
</evidence>
<dbReference type="PANTHER" id="PTHR31297">
    <property type="entry name" value="GLUCAN ENDO-1,6-BETA-GLUCOSIDASE B"/>
    <property type="match status" value="1"/>
</dbReference>
<feature type="compositionally biased region" description="Low complexity" evidence="16">
    <location>
        <begin position="385"/>
        <end position="435"/>
    </location>
</feature>
<dbReference type="OrthoDB" id="62120at2759"/>
<comment type="caution">
    <text evidence="19">The sequence shown here is derived from an EMBL/GenBank/DDBJ whole genome shotgun (WGS) entry which is preliminary data.</text>
</comment>
<dbReference type="GO" id="GO:0009986">
    <property type="term" value="C:cell surface"/>
    <property type="evidence" value="ECO:0007669"/>
    <property type="project" value="TreeGrafter"/>
</dbReference>
<evidence type="ECO:0000313" key="20">
    <source>
        <dbReference type="Proteomes" id="UP000664132"/>
    </source>
</evidence>
<evidence type="ECO:0000256" key="2">
    <source>
        <dbReference type="ARBA" id="ARBA00005641"/>
    </source>
</evidence>
<keyword evidence="9" id="KW-0325">Glycoprotein</keyword>
<keyword evidence="4 17" id="KW-0812">Transmembrane</keyword>
<keyword evidence="10" id="KW-0326">Glycosidase</keyword>
<sequence>METKINTLPLEVFTMILTPLSRSDLIALSLTSHRLRSAACTLLFKTINLKVNLKSFARLQKISCHSDLKKHVRTISYDGRRLFDLGSKAYEEDFSGWICRHACTGLGLGSVSQEKNLLASFTSEQLKVYHRNFLNYVQGQRLIKTGDNEKVMLMEAIHRLPGLTGVVYYTKSRDIHQITSNFDLRKMGYVAQETLVEPYETAHVKFSGSLYNGRSENWRVPDDHKDDNLMSTKSCIRTQVEHLGRNGRGRGGLWWDSSGMIQMKAGHQCSEIDHAGCELQYCEYRLRVLRAWPQDLEGINPREIEGMFSPSASTDKLHATAAVGSSDDGGLPGKKRKIRPIWFWVAGVLAILAIVGAVVGALIAKNVINVHSKSTEATVAAAENSGSSSTTSASVSVASGTSKQTSSSSVRPSGSSTVTSSASKTSSKATSTPTGCSTSDNIPSKAKDTWMDPTSWLDMTGFNCTFTDATVGGLPLVGLNSTWNNSRQANPKVPPLSQPWGSYSNKPFRGVSIGGWLALEPFITPSLFAIDSTLKDEYSLCEKLGPEKAAALLEKHYSTFITENDFKSIAAAGLDHIRIPFSYWAVKTFDDDPYVPGVSWRYLLRGIEWARKYGLRVKLDLHGVPGSQNGWNHSGRDGKVNWISGPEGATNAQRTLDIHAQLSKFFAQDRYKNIVAFYGLVNEPAKAIPMDDLIAWTQEAYQIVHDNGVSAVQVFSESMRGLEPWTGKLTGYGDSLVLDVHQYTIFDNALLKFKHTDRISYACEGWANQLNNGMNPSTGFGPLMVGEWSQADSDCTPALNGVGTGNRWTGTFYGSDSPACPTQDSQCSCDMANAAPSTFTPEYKLFLQTWAEAQMFTFEKSWGWFYWTWKTESAPLWSYQAGLQGGYIPAIAYERNWDCSQPIPSLGSLPEFY</sequence>
<dbReference type="EMBL" id="JAFJYH010000285">
    <property type="protein sequence ID" value="KAG4414018.1"/>
    <property type="molecule type" value="Genomic_DNA"/>
</dbReference>
<dbReference type="InterPro" id="IPR017853">
    <property type="entry name" value="GH"/>
</dbReference>
<accession>A0A8H7T830</accession>
<keyword evidence="5" id="KW-0378">Hydrolase</keyword>
<evidence type="ECO:0000256" key="11">
    <source>
        <dbReference type="ARBA" id="ARBA00023316"/>
    </source>
</evidence>
<keyword evidence="20" id="KW-1185">Reference proteome</keyword>
<organism evidence="19 20">
    <name type="scientific">Cadophora malorum</name>
    <dbReference type="NCBI Taxonomy" id="108018"/>
    <lineage>
        <taxon>Eukaryota</taxon>
        <taxon>Fungi</taxon>
        <taxon>Dikarya</taxon>
        <taxon>Ascomycota</taxon>
        <taxon>Pezizomycotina</taxon>
        <taxon>Leotiomycetes</taxon>
        <taxon>Helotiales</taxon>
        <taxon>Ploettnerulaceae</taxon>
        <taxon>Cadophora</taxon>
    </lineage>
</organism>
<comment type="similarity">
    <text evidence="2">Belongs to the glycosyl hydrolase 5 (cellulase A) family.</text>
</comment>
<dbReference type="Pfam" id="PF00150">
    <property type="entry name" value="Cellulase"/>
    <property type="match status" value="1"/>
</dbReference>
<dbReference type="EC" id="3.2.1.58" evidence="14"/>
<evidence type="ECO:0000256" key="3">
    <source>
        <dbReference type="ARBA" id="ARBA00022475"/>
    </source>
</evidence>
<feature type="transmembrane region" description="Helical" evidence="17">
    <location>
        <begin position="341"/>
        <end position="364"/>
    </location>
</feature>
<dbReference type="AlphaFoldDB" id="A0A8H7T830"/>
<evidence type="ECO:0000313" key="19">
    <source>
        <dbReference type="EMBL" id="KAG4414018.1"/>
    </source>
</evidence>
<keyword evidence="8 17" id="KW-0472">Membrane</keyword>
<proteinExistence type="inferred from homology"/>
<dbReference type="GO" id="GO:0005886">
    <property type="term" value="C:plasma membrane"/>
    <property type="evidence" value="ECO:0007669"/>
    <property type="project" value="UniProtKB-SubCell"/>
</dbReference>
<keyword evidence="7 17" id="KW-1133">Transmembrane helix</keyword>
<dbReference type="Pfam" id="PF12937">
    <property type="entry name" value="F-box-like"/>
    <property type="match status" value="1"/>
</dbReference>
<dbReference type="GO" id="GO:0009251">
    <property type="term" value="P:glucan catabolic process"/>
    <property type="evidence" value="ECO:0007669"/>
    <property type="project" value="TreeGrafter"/>
</dbReference>
<evidence type="ECO:0000256" key="16">
    <source>
        <dbReference type="SAM" id="MobiDB-lite"/>
    </source>
</evidence>
<feature type="region of interest" description="Disordered" evidence="16">
    <location>
        <begin position="382"/>
        <end position="448"/>
    </location>
</feature>
<keyword evidence="6" id="KW-0735">Signal-anchor</keyword>
<evidence type="ECO:0000256" key="15">
    <source>
        <dbReference type="ARBA" id="ARBA00041260"/>
    </source>
</evidence>
<evidence type="ECO:0000256" key="13">
    <source>
        <dbReference type="ARBA" id="ARBA00037126"/>
    </source>
</evidence>
<evidence type="ECO:0000256" key="1">
    <source>
        <dbReference type="ARBA" id="ARBA00004401"/>
    </source>
</evidence>
<evidence type="ECO:0000256" key="9">
    <source>
        <dbReference type="ARBA" id="ARBA00023180"/>
    </source>
</evidence>
<reference evidence="19" key="1">
    <citation type="submission" date="2021-02" db="EMBL/GenBank/DDBJ databases">
        <title>Genome sequence Cadophora malorum strain M34.</title>
        <authorList>
            <person name="Stefanovic E."/>
            <person name="Vu D."/>
            <person name="Scully C."/>
            <person name="Dijksterhuis J."/>
            <person name="Roader J."/>
            <person name="Houbraken J."/>
        </authorList>
    </citation>
    <scope>NUCLEOTIDE SEQUENCE</scope>
    <source>
        <strain evidence="19">M34</strain>
    </source>
</reference>
<dbReference type="SUPFAM" id="SSF81383">
    <property type="entry name" value="F-box domain"/>
    <property type="match status" value="1"/>
</dbReference>
<evidence type="ECO:0000259" key="18">
    <source>
        <dbReference type="PROSITE" id="PS50181"/>
    </source>
</evidence>
<evidence type="ECO:0000256" key="7">
    <source>
        <dbReference type="ARBA" id="ARBA00022989"/>
    </source>
</evidence>
<keyword evidence="11" id="KW-0961">Cell wall biogenesis/degradation</keyword>
<gene>
    <name evidence="19" type="ORF">IFR04_012834</name>
</gene>
<dbReference type="PROSITE" id="PS50181">
    <property type="entry name" value="FBOX"/>
    <property type="match status" value="1"/>
</dbReference>
<comment type="function">
    <text evidence="13">Glucosidase involved in the degradation of cellulosic biomass. Active on lichenan.</text>
</comment>
<evidence type="ECO:0000256" key="12">
    <source>
        <dbReference type="ARBA" id="ARBA00036824"/>
    </source>
</evidence>
<dbReference type="SUPFAM" id="SSF51445">
    <property type="entry name" value="(Trans)glycosidases"/>
    <property type="match status" value="1"/>
</dbReference>
<dbReference type="GO" id="GO:0005576">
    <property type="term" value="C:extracellular region"/>
    <property type="evidence" value="ECO:0007669"/>
    <property type="project" value="TreeGrafter"/>
</dbReference>
<feature type="domain" description="F-box" evidence="18">
    <location>
        <begin position="2"/>
        <end position="47"/>
    </location>
</feature>
<evidence type="ECO:0000256" key="5">
    <source>
        <dbReference type="ARBA" id="ARBA00022801"/>
    </source>
</evidence>
<evidence type="ECO:0000256" key="14">
    <source>
        <dbReference type="ARBA" id="ARBA00038929"/>
    </source>
</evidence>
<dbReference type="InterPro" id="IPR001810">
    <property type="entry name" value="F-box_dom"/>
</dbReference>
<dbReference type="InterPro" id="IPR001547">
    <property type="entry name" value="Glyco_hydro_5"/>
</dbReference>
<keyword evidence="3" id="KW-1003">Cell membrane</keyword>
<dbReference type="GO" id="GO:0071555">
    <property type="term" value="P:cell wall organization"/>
    <property type="evidence" value="ECO:0007669"/>
    <property type="project" value="UniProtKB-KW"/>
</dbReference>
<dbReference type="Proteomes" id="UP000664132">
    <property type="component" value="Unassembled WGS sequence"/>
</dbReference>
<evidence type="ECO:0000256" key="10">
    <source>
        <dbReference type="ARBA" id="ARBA00023295"/>
    </source>
</evidence>
<dbReference type="PANTHER" id="PTHR31297:SF34">
    <property type="entry name" value="GLUCAN 1,3-BETA-GLUCOSIDASE 2"/>
    <property type="match status" value="1"/>
</dbReference>
<dbReference type="InterPro" id="IPR050386">
    <property type="entry name" value="Glycosyl_hydrolase_5"/>
</dbReference>
<dbReference type="FunFam" id="3.20.20.80:FF:000033">
    <property type="entry name" value="Glucan 1,3-beta-glucosidase A"/>
    <property type="match status" value="1"/>
</dbReference>
<dbReference type="Gene3D" id="3.20.20.80">
    <property type="entry name" value="Glycosidases"/>
    <property type="match status" value="1"/>
</dbReference>
<evidence type="ECO:0000256" key="4">
    <source>
        <dbReference type="ARBA" id="ARBA00022692"/>
    </source>
</evidence>
<comment type="catalytic activity">
    <reaction evidence="12">
        <text>Successive hydrolysis of beta-D-glucose units from the non-reducing ends of (1-&gt;3)-beta-D-glucans, releasing alpha-glucose.</text>
        <dbReference type="EC" id="3.2.1.58"/>
    </reaction>
</comment>
<comment type="subcellular location">
    <subcellularLocation>
        <location evidence="1">Cell membrane</location>
        <topology evidence="1">Single-pass type II membrane protein</topology>
    </subcellularLocation>
</comment>
<dbReference type="InterPro" id="IPR036047">
    <property type="entry name" value="F-box-like_dom_sf"/>
</dbReference>
<evidence type="ECO:0000256" key="17">
    <source>
        <dbReference type="SAM" id="Phobius"/>
    </source>
</evidence>
<protein>
    <recommendedName>
        <fullName evidence="14">glucan 1,3-beta-glucosidase</fullName>
        <ecNumber evidence="14">3.2.1.58</ecNumber>
    </recommendedName>
    <alternativeName>
        <fullName evidence="15">Exo-1,3-beta-glucanase D</fullName>
    </alternativeName>
</protein>
<evidence type="ECO:0000256" key="8">
    <source>
        <dbReference type="ARBA" id="ARBA00023136"/>
    </source>
</evidence>